<feature type="non-terminal residue" evidence="2">
    <location>
        <position position="166"/>
    </location>
</feature>
<feature type="region of interest" description="Disordered" evidence="1">
    <location>
        <begin position="1"/>
        <end position="166"/>
    </location>
</feature>
<feature type="compositionally biased region" description="Basic and acidic residues" evidence="1">
    <location>
        <begin position="68"/>
        <end position="81"/>
    </location>
</feature>
<feature type="non-terminal residue" evidence="2">
    <location>
        <position position="1"/>
    </location>
</feature>
<comment type="caution">
    <text evidence="2">The sequence shown here is derived from an EMBL/GenBank/DDBJ whole genome shotgun (WGS) entry which is preliminary data.</text>
</comment>
<sequence>AVETILEAALTGADDEAPLTVRETSQEAVTNSEAGGLGAECSGAPTGPVEGAGNERLGADDEGFLYEDQYREARSLEHAASDADADAARAGSKVEAPLIPTEQGPQEDHARHNEDDYEDDFSADSQGQASDGDHHAVALGVHQGQVGFGAENRGQSPAVPEPGGPG</sequence>
<evidence type="ECO:0000313" key="3">
    <source>
        <dbReference type="Proteomes" id="UP000626109"/>
    </source>
</evidence>
<dbReference type="Proteomes" id="UP000626109">
    <property type="component" value="Unassembled WGS sequence"/>
</dbReference>
<gene>
    <name evidence="2" type="ORF">PGLA2088_LOCUS25544</name>
</gene>
<accession>A0A813JVL2</accession>
<organism evidence="2 3">
    <name type="scientific">Polarella glacialis</name>
    <name type="common">Dinoflagellate</name>
    <dbReference type="NCBI Taxonomy" id="89957"/>
    <lineage>
        <taxon>Eukaryota</taxon>
        <taxon>Sar</taxon>
        <taxon>Alveolata</taxon>
        <taxon>Dinophyceae</taxon>
        <taxon>Suessiales</taxon>
        <taxon>Suessiaceae</taxon>
        <taxon>Polarella</taxon>
    </lineage>
</organism>
<evidence type="ECO:0000256" key="1">
    <source>
        <dbReference type="SAM" id="MobiDB-lite"/>
    </source>
</evidence>
<dbReference type="AlphaFoldDB" id="A0A813JVL2"/>
<name>A0A813JVL2_POLGL</name>
<dbReference type="EMBL" id="CAJNNW010026774">
    <property type="protein sequence ID" value="CAE8687642.1"/>
    <property type="molecule type" value="Genomic_DNA"/>
</dbReference>
<evidence type="ECO:0000313" key="2">
    <source>
        <dbReference type="EMBL" id="CAE8687642.1"/>
    </source>
</evidence>
<reference evidence="2" key="1">
    <citation type="submission" date="2021-02" db="EMBL/GenBank/DDBJ databases">
        <authorList>
            <person name="Dougan E. K."/>
            <person name="Rhodes N."/>
            <person name="Thang M."/>
            <person name="Chan C."/>
        </authorList>
    </citation>
    <scope>NUCLEOTIDE SEQUENCE</scope>
</reference>
<protein>
    <submittedName>
        <fullName evidence="2">Uncharacterized protein</fullName>
    </submittedName>
</protein>
<proteinExistence type="predicted"/>
<feature type="compositionally biased region" description="Polar residues" evidence="1">
    <location>
        <begin position="22"/>
        <end position="33"/>
    </location>
</feature>